<name>A0A0A8Y2M3_ARUDO</name>
<dbReference type="EMBL" id="GBRH01277459">
    <property type="protein sequence ID" value="JAD20436.1"/>
    <property type="molecule type" value="Transcribed_RNA"/>
</dbReference>
<protein>
    <submittedName>
        <fullName evidence="1">Uncharacterized protein</fullName>
    </submittedName>
</protein>
<reference evidence="1" key="2">
    <citation type="journal article" date="2015" name="Data Brief">
        <title>Shoot transcriptome of the giant reed, Arundo donax.</title>
        <authorList>
            <person name="Barrero R.A."/>
            <person name="Guerrero F.D."/>
            <person name="Moolhuijzen P."/>
            <person name="Goolsby J.A."/>
            <person name="Tidwell J."/>
            <person name="Bellgard S.E."/>
            <person name="Bellgard M.I."/>
        </authorList>
    </citation>
    <scope>NUCLEOTIDE SEQUENCE</scope>
    <source>
        <tissue evidence="1">Shoot tissue taken approximately 20 cm above the soil surface</tissue>
    </source>
</reference>
<sequence length="33" mass="3904">MGQKHMNYKKARKTEVTNKQIQSNCIIHLCNKD</sequence>
<organism evidence="1">
    <name type="scientific">Arundo donax</name>
    <name type="common">Giant reed</name>
    <name type="synonym">Donax arundinaceus</name>
    <dbReference type="NCBI Taxonomy" id="35708"/>
    <lineage>
        <taxon>Eukaryota</taxon>
        <taxon>Viridiplantae</taxon>
        <taxon>Streptophyta</taxon>
        <taxon>Embryophyta</taxon>
        <taxon>Tracheophyta</taxon>
        <taxon>Spermatophyta</taxon>
        <taxon>Magnoliopsida</taxon>
        <taxon>Liliopsida</taxon>
        <taxon>Poales</taxon>
        <taxon>Poaceae</taxon>
        <taxon>PACMAD clade</taxon>
        <taxon>Arundinoideae</taxon>
        <taxon>Arundineae</taxon>
        <taxon>Arundo</taxon>
    </lineage>
</organism>
<evidence type="ECO:0000313" key="1">
    <source>
        <dbReference type="EMBL" id="JAD20436.1"/>
    </source>
</evidence>
<accession>A0A0A8Y2M3</accession>
<proteinExistence type="predicted"/>
<dbReference type="AlphaFoldDB" id="A0A0A8Y2M3"/>
<reference evidence="1" key="1">
    <citation type="submission" date="2014-09" db="EMBL/GenBank/DDBJ databases">
        <authorList>
            <person name="Magalhaes I.L.F."/>
            <person name="Oliveira U."/>
            <person name="Santos F.R."/>
            <person name="Vidigal T.H.D.A."/>
            <person name="Brescovit A.D."/>
            <person name="Santos A.J."/>
        </authorList>
    </citation>
    <scope>NUCLEOTIDE SEQUENCE</scope>
    <source>
        <tissue evidence="1">Shoot tissue taken approximately 20 cm above the soil surface</tissue>
    </source>
</reference>